<evidence type="ECO:0000313" key="2">
    <source>
        <dbReference type="Proteomes" id="UP000616769"/>
    </source>
</evidence>
<protein>
    <submittedName>
        <fullName evidence="1">Follistatin-related protein 5-like protein</fullName>
    </submittedName>
</protein>
<dbReference type="InterPro" id="IPR036179">
    <property type="entry name" value="Ig-like_dom_sf"/>
</dbReference>
<dbReference type="PROSITE" id="PS00018">
    <property type="entry name" value="EF_HAND_1"/>
    <property type="match status" value="2"/>
</dbReference>
<dbReference type="InterPro" id="IPR011992">
    <property type="entry name" value="EF-hand-dom_pair"/>
</dbReference>
<dbReference type="Gene3D" id="2.60.40.10">
    <property type="entry name" value="Immunoglobulins"/>
    <property type="match status" value="2"/>
</dbReference>
<dbReference type="Proteomes" id="UP000616769">
    <property type="component" value="Unassembled WGS sequence"/>
</dbReference>
<proteinExistence type="predicted"/>
<dbReference type="InterPro" id="IPR003599">
    <property type="entry name" value="Ig_sub"/>
</dbReference>
<dbReference type="Gene3D" id="1.10.238.10">
    <property type="entry name" value="EF-hand"/>
    <property type="match status" value="1"/>
</dbReference>
<name>A0A132A2F3_SARSC</name>
<accession>A0A132A2F3</accession>
<sequence>MIDRNIPNDDDGGEDECHPKQYDLMKEKILEKINDVSLLFTRLDENSDGKITLQELWKHSMIYKSSDSECLLTDLMQHEDLDDDDKLDYSEFQSAFNKIFSVSMVSLDENLAINRIDAHLGDNVEIRCDINGEPQRPAIKWYRHGVDLSTINLPFLKVFNDGSLYLTDLKLSFSVLPRFQWTPIGGVANFECIFETFDDQFIVHWFKNNEQLVDGPKVTIINNGTLLQVAALEQIDTGAYTCRVSYRNGAFGQSVASLLVQDDSVESFDTVEHHSHQEKLWIFHSNGITIYEGLCHRFFSSLIIELSNRRQKIIDELLPSLNRILVLNQSQMNVVQIIATDPRPRKLKAIEFDGKDPQIWILCDGNPDLDRESFQSYQKSSIDWSAMDFGSIKNSKQHKMNLEKYRKNRKTIQVIRVPIDHQHQSKGSRSNQNEQLDDNLHHHHHHIQNQHHHQLSDVIHLQPIDGHFDLVYDLFMPDHYESIFSNRDHSKRLRTIMQDSPYAYAAHWEERSLIKISINQLEYIESIRLADCQPISASIIGRKAGGLVAIQCQTPITHQLNGQLILDQITDAILIHNSNINAHQSFLSPDHRYLVSVFHDQKNYSGSFDWRTGKDCSGQDPSWCRRSSRMDHHLRFTNNSTSTIIVQKITDRGIEFMYDVRTSLDIVNCLFVWKNGFYNLILASGTPNREDLLYLSLSDGHVELISGIGRPTGGRHHRGMALSRKNRILSITATESVFTVDLVSNRIICESNKRFKYPKTLLWTN</sequence>
<dbReference type="VEuPathDB" id="VectorBase:SSCA003111"/>
<dbReference type="InterPro" id="IPR007110">
    <property type="entry name" value="Ig-like_dom"/>
</dbReference>
<dbReference type="PROSITE" id="PS50835">
    <property type="entry name" value="IG_LIKE"/>
    <property type="match status" value="1"/>
</dbReference>
<dbReference type="SUPFAM" id="SSF48726">
    <property type="entry name" value="Immunoglobulin"/>
    <property type="match status" value="1"/>
</dbReference>
<dbReference type="SUPFAM" id="SSF47473">
    <property type="entry name" value="EF-hand"/>
    <property type="match status" value="1"/>
</dbReference>
<dbReference type="InterPro" id="IPR013783">
    <property type="entry name" value="Ig-like_fold"/>
</dbReference>
<reference evidence="1 2" key="1">
    <citation type="journal article" date="2015" name="Parasit. Vectors">
        <title>Draft genome of the scabies mite.</title>
        <authorList>
            <person name="Rider S.D.Jr."/>
            <person name="Morgan M.S."/>
            <person name="Arlian L.G."/>
        </authorList>
    </citation>
    <scope>NUCLEOTIDE SEQUENCE [LARGE SCALE GENOMIC DNA]</scope>
    <source>
        <strain evidence="1">Arlian Lab</strain>
    </source>
</reference>
<dbReference type="InterPro" id="IPR013098">
    <property type="entry name" value="Ig_I-set"/>
</dbReference>
<dbReference type="SMART" id="SM00409">
    <property type="entry name" value="IG"/>
    <property type="match status" value="1"/>
</dbReference>
<dbReference type="AlphaFoldDB" id="A0A132A2F3"/>
<dbReference type="OrthoDB" id="6085115at2759"/>
<evidence type="ECO:0000313" key="1">
    <source>
        <dbReference type="EMBL" id="KPM05212.1"/>
    </source>
</evidence>
<dbReference type="Pfam" id="PF07679">
    <property type="entry name" value="I-set"/>
    <property type="match status" value="1"/>
</dbReference>
<dbReference type="InterPro" id="IPR018247">
    <property type="entry name" value="EF_Hand_1_Ca_BS"/>
</dbReference>
<gene>
    <name evidence="1" type="ORF">QR98_0036710</name>
</gene>
<organism evidence="1 2">
    <name type="scientific">Sarcoptes scabiei</name>
    <name type="common">Itch mite</name>
    <name type="synonym">Acarus scabiei</name>
    <dbReference type="NCBI Taxonomy" id="52283"/>
    <lineage>
        <taxon>Eukaryota</taxon>
        <taxon>Metazoa</taxon>
        <taxon>Ecdysozoa</taxon>
        <taxon>Arthropoda</taxon>
        <taxon>Chelicerata</taxon>
        <taxon>Arachnida</taxon>
        <taxon>Acari</taxon>
        <taxon>Acariformes</taxon>
        <taxon>Sarcoptiformes</taxon>
        <taxon>Astigmata</taxon>
        <taxon>Psoroptidia</taxon>
        <taxon>Sarcoptoidea</taxon>
        <taxon>Sarcoptidae</taxon>
        <taxon>Sarcoptinae</taxon>
        <taxon>Sarcoptes</taxon>
    </lineage>
</organism>
<comment type="caution">
    <text evidence="1">The sequence shown here is derived from an EMBL/GenBank/DDBJ whole genome shotgun (WGS) entry which is preliminary data.</text>
</comment>
<dbReference type="EMBL" id="JXLN01010153">
    <property type="protein sequence ID" value="KPM05212.1"/>
    <property type="molecule type" value="Genomic_DNA"/>
</dbReference>